<sequence>MLHHERRCRSRRQSRQRTRLRQAWGLGKDPRLTGHRRIEELVLICPAWDLIDDILLEFEKKSKEATGFGRV</sequence>
<keyword evidence="2" id="KW-1185">Reference proteome</keyword>
<accession>A0A8T3C3B7</accession>
<dbReference type="EMBL" id="JAGYWB010000004">
    <property type="protein sequence ID" value="KAI0524131.1"/>
    <property type="molecule type" value="Genomic_DNA"/>
</dbReference>
<evidence type="ECO:0000313" key="2">
    <source>
        <dbReference type="Proteomes" id="UP000829196"/>
    </source>
</evidence>
<dbReference type="AlphaFoldDB" id="A0A8T3C3B7"/>
<name>A0A8T3C3B7_DENNO</name>
<organism evidence="1 2">
    <name type="scientific">Dendrobium nobile</name>
    <name type="common">Orchid</name>
    <dbReference type="NCBI Taxonomy" id="94219"/>
    <lineage>
        <taxon>Eukaryota</taxon>
        <taxon>Viridiplantae</taxon>
        <taxon>Streptophyta</taxon>
        <taxon>Embryophyta</taxon>
        <taxon>Tracheophyta</taxon>
        <taxon>Spermatophyta</taxon>
        <taxon>Magnoliopsida</taxon>
        <taxon>Liliopsida</taxon>
        <taxon>Asparagales</taxon>
        <taxon>Orchidaceae</taxon>
        <taxon>Epidendroideae</taxon>
        <taxon>Malaxideae</taxon>
        <taxon>Dendrobiinae</taxon>
        <taxon>Dendrobium</taxon>
    </lineage>
</organism>
<comment type="caution">
    <text evidence="1">The sequence shown here is derived from an EMBL/GenBank/DDBJ whole genome shotgun (WGS) entry which is preliminary data.</text>
</comment>
<reference evidence="1" key="1">
    <citation type="journal article" date="2022" name="Front. Genet.">
        <title>Chromosome-Scale Assembly of the Dendrobium nobile Genome Provides Insights Into the Molecular Mechanism of the Biosynthesis of the Medicinal Active Ingredient of Dendrobium.</title>
        <authorList>
            <person name="Xu Q."/>
            <person name="Niu S.-C."/>
            <person name="Li K.-L."/>
            <person name="Zheng P.-J."/>
            <person name="Zhang X.-J."/>
            <person name="Jia Y."/>
            <person name="Liu Y."/>
            <person name="Niu Y.-X."/>
            <person name="Yu L.-H."/>
            <person name="Chen D.-F."/>
            <person name="Zhang G.-Q."/>
        </authorList>
    </citation>
    <scope>NUCLEOTIDE SEQUENCE</scope>
    <source>
        <tissue evidence="1">Leaf</tissue>
    </source>
</reference>
<protein>
    <submittedName>
        <fullName evidence="1">Uncharacterized protein</fullName>
    </submittedName>
</protein>
<evidence type="ECO:0000313" key="1">
    <source>
        <dbReference type="EMBL" id="KAI0524131.1"/>
    </source>
</evidence>
<gene>
    <name evidence="1" type="ORF">KFK09_003495</name>
</gene>
<dbReference type="Proteomes" id="UP000829196">
    <property type="component" value="Unassembled WGS sequence"/>
</dbReference>
<proteinExistence type="predicted"/>